<dbReference type="EMBL" id="CP049742">
    <property type="protein sequence ID" value="QPC46504.1"/>
    <property type="molecule type" value="Genomic_DNA"/>
</dbReference>
<reference evidence="2 3" key="1">
    <citation type="submission" date="2019-07" db="EMBL/GenBank/DDBJ databases">
        <title>Genome sequence of 2 isolates from Red Sea Mangroves.</title>
        <authorList>
            <person name="Sefrji F."/>
            <person name="Michoud G."/>
            <person name="Merlino G."/>
            <person name="Daffonchio D."/>
        </authorList>
    </citation>
    <scope>NUCLEOTIDE SEQUENCE [LARGE SCALE GENOMIC DNA]</scope>
    <source>
        <strain evidence="2 3">R1DC41</strain>
    </source>
</reference>
<evidence type="ECO:0000313" key="2">
    <source>
        <dbReference type="EMBL" id="QPC46504.1"/>
    </source>
</evidence>
<sequence>MQIVPFHSKYFDQIITMCEEEGWTNLVHKRNDLLEAFQSSSIAFLLLDGEQVIGYIRGVTDTKISTFIAELLIKKDHRQKGLGTKLLKYVHDQYPETRMELLASSTSKDYYEEKDFRPFNGYRKTYIEW</sequence>
<dbReference type="InterPro" id="IPR016181">
    <property type="entry name" value="Acyl_CoA_acyltransferase"/>
</dbReference>
<dbReference type="CDD" id="cd04301">
    <property type="entry name" value="NAT_SF"/>
    <property type="match status" value="1"/>
</dbReference>
<gene>
    <name evidence="2" type="ORF">G8O30_05750</name>
</gene>
<keyword evidence="2" id="KW-0808">Transferase</keyword>
<evidence type="ECO:0000259" key="1">
    <source>
        <dbReference type="PROSITE" id="PS51186"/>
    </source>
</evidence>
<name>A0A7S8HF36_9BACI</name>
<dbReference type="InterPro" id="IPR000182">
    <property type="entry name" value="GNAT_dom"/>
</dbReference>
<dbReference type="AlphaFoldDB" id="A0A7S8HF36"/>
<organism evidence="2 3">
    <name type="scientific">Mangrovibacillus cuniculi</name>
    <dbReference type="NCBI Taxonomy" id="2593652"/>
    <lineage>
        <taxon>Bacteria</taxon>
        <taxon>Bacillati</taxon>
        <taxon>Bacillota</taxon>
        <taxon>Bacilli</taxon>
        <taxon>Bacillales</taxon>
        <taxon>Bacillaceae</taxon>
        <taxon>Mangrovibacillus</taxon>
    </lineage>
</organism>
<evidence type="ECO:0000313" key="3">
    <source>
        <dbReference type="Proteomes" id="UP000593626"/>
    </source>
</evidence>
<dbReference type="GO" id="GO:0016747">
    <property type="term" value="F:acyltransferase activity, transferring groups other than amino-acyl groups"/>
    <property type="evidence" value="ECO:0007669"/>
    <property type="project" value="InterPro"/>
</dbReference>
<feature type="domain" description="N-acetyltransferase" evidence="1">
    <location>
        <begin position="1"/>
        <end position="129"/>
    </location>
</feature>
<proteinExistence type="predicted"/>
<dbReference type="RefSeq" id="WP_239674024.1">
    <property type="nucleotide sequence ID" value="NZ_CP049742.1"/>
</dbReference>
<accession>A0A7S8HF36</accession>
<dbReference type="PROSITE" id="PS51186">
    <property type="entry name" value="GNAT"/>
    <property type="match status" value="1"/>
</dbReference>
<dbReference type="Pfam" id="PF13673">
    <property type="entry name" value="Acetyltransf_10"/>
    <property type="match status" value="1"/>
</dbReference>
<protein>
    <submittedName>
        <fullName evidence="2">GNAT family N-acetyltransferase</fullName>
    </submittedName>
</protein>
<dbReference type="Gene3D" id="3.40.630.30">
    <property type="match status" value="1"/>
</dbReference>
<keyword evidence="3" id="KW-1185">Reference proteome</keyword>
<dbReference type="KEGG" id="mcui:G8O30_05750"/>
<dbReference type="SUPFAM" id="SSF55729">
    <property type="entry name" value="Acyl-CoA N-acyltransferases (Nat)"/>
    <property type="match status" value="1"/>
</dbReference>
<dbReference type="Proteomes" id="UP000593626">
    <property type="component" value="Chromosome"/>
</dbReference>